<comment type="similarity">
    <text evidence="4">Belongs to the mandelate racemase/muconate lactonizing enzyme family. MenC type 1 subfamily.</text>
</comment>
<evidence type="ECO:0000256" key="1">
    <source>
        <dbReference type="ARBA" id="ARBA00022723"/>
    </source>
</evidence>
<feature type="active site" description="Proton donor" evidence="4">
    <location>
        <position position="158"/>
    </location>
</feature>
<organism evidence="7 8">
    <name type="scientific">Sediminivirga luteola</name>
    <dbReference type="NCBI Taxonomy" id="1774748"/>
    <lineage>
        <taxon>Bacteria</taxon>
        <taxon>Bacillati</taxon>
        <taxon>Actinomycetota</taxon>
        <taxon>Actinomycetes</taxon>
        <taxon>Micrococcales</taxon>
        <taxon>Brevibacteriaceae</taxon>
        <taxon>Sediminivirga</taxon>
    </lineage>
</organism>
<gene>
    <name evidence="4 7" type="primary">menC</name>
    <name evidence="7" type="ORF">GCM10011333_00990</name>
</gene>
<dbReference type="Pfam" id="PF18374">
    <property type="entry name" value="Enolase_like_N"/>
    <property type="match status" value="1"/>
</dbReference>
<evidence type="ECO:0000256" key="4">
    <source>
        <dbReference type="HAMAP-Rule" id="MF_00470"/>
    </source>
</evidence>
<dbReference type="PANTHER" id="PTHR48073">
    <property type="entry name" value="O-SUCCINYLBENZOATE SYNTHASE-RELATED"/>
    <property type="match status" value="1"/>
</dbReference>
<dbReference type="GO" id="GO:0043748">
    <property type="term" value="F:O-succinylbenzoate synthase activity"/>
    <property type="evidence" value="ECO:0007669"/>
    <property type="project" value="UniProtKB-EC"/>
</dbReference>
<evidence type="ECO:0000256" key="2">
    <source>
        <dbReference type="ARBA" id="ARBA00022842"/>
    </source>
</evidence>
<feature type="region of interest" description="Disordered" evidence="5">
    <location>
        <begin position="1"/>
        <end position="37"/>
    </location>
</feature>
<dbReference type="InterPro" id="IPR010196">
    <property type="entry name" value="OSB_synthase_MenC1"/>
</dbReference>
<name>A0A8J2TV76_9MICO</name>
<feature type="binding site" evidence="4">
    <location>
        <position position="215"/>
    </location>
    <ligand>
        <name>Mg(2+)</name>
        <dbReference type="ChEBI" id="CHEBI:18420"/>
    </ligand>
</feature>
<protein>
    <recommendedName>
        <fullName evidence="4">o-succinylbenzoate synthase</fullName>
        <shortName evidence="4">OSB synthase</shortName>
        <shortName evidence="4">OSBS</shortName>
        <ecNumber evidence="4">4.2.1.113</ecNumber>
    </recommendedName>
    <alternativeName>
        <fullName evidence="4">4-(2'-carboxyphenyl)-4-oxybutyric acid synthase</fullName>
    </alternativeName>
    <alternativeName>
        <fullName evidence="4">o-succinylbenzoic acid synthase</fullName>
    </alternativeName>
</protein>
<evidence type="ECO:0000256" key="3">
    <source>
        <dbReference type="ARBA" id="ARBA00023239"/>
    </source>
</evidence>
<feature type="domain" description="Mandelate racemase/muconate lactonizing enzyme C-terminal" evidence="6">
    <location>
        <begin position="139"/>
        <end position="234"/>
    </location>
</feature>
<evidence type="ECO:0000256" key="5">
    <source>
        <dbReference type="SAM" id="MobiDB-lite"/>
    </source>
</evidence>
<keyword evidence="3 4" id="KW-0456">Lyase</keyword>
<comment type="pathway">
    <text evidence="4">Quinol/quinone metabolism; 1,4-dihydroxy-2-naphthoate biosynthesis; 1,4-dihydroxy-2-naphthoate from chorismate: step 4/7.</text>
</comment>
<dbReference type="EC" id="4.2.1.113" evidence="4"/>
<dbReference type="EMBL" id="BMFY01000001">
    <property type="protein sequence ID" value="GGA02252.1"/>
    <property type="molecule type" value="Genomic_DNA"/>
</dbReference>
<feature type="binding site" evidence="4">
    <location>
        <position position="243"/>
    </location>
    <ligand>
        <name>Mg(2+)</name>
        <dbReference type="ChEBI" id="CHEBI:18420"/>
    </ligand>
</feature>
<dbReference type="AlphaFoldDB" id="A0A8J2TV76"/>
<feature type="binding site" evidence="4">
    <location>
        <position position="189"/>
    </location>
    <ligand>
        <name>Mg(2+)</name>
        <dbReference type="ChEBI" id="CHEBI:18420"/>
    </ligand>
</feature>
<comment type="catalytic activity">
    <reaction evidence="4">
        <text>(1R,6R)-6-hydroxy-2-succinyl-cyclohexa-2,4-diene-1-carboxylate = 2-succinylbenzoate + H2O</text>
        <dbReference type="Rhea" id="RHEA:10196"/>
        <dbReference type="ChEBI" id="CHEBI:15377"/>
        <dbReference type="ChEBI" id="CHEBI:18325"/>
        <dbReference type="ChEBI" id="CHEBI:58689"/>
        <dbReference type="EC" id="4.2.1.113"/>
    </reaction>
</comment>
<dbReference type="Pfam" id="PF13378">
    <property type="entry name" value="MR_MLE_C"/>
    <property type="match status" value="1"/>
</dbReference>
<dbReference type="Gene3D" id="3.20.20.120">
    <property type="entry name" value="Enolase-like C-terminal domain"/>
    <property type="match status" value="1"/>
</dbReference>
<dbReference type="SUPFAM" id="SSF51604">
    <property type="entry name" value="Enolase C-terminal domain-like"/>
    <property type="match status" value="1"/>
</dbReference>
<keyword evidence="8" id="KW-1185">Reference proteome</keyword>
<dbReference type="UniPathway" id="UPA00079"/>
<evidence type="ECO:0000259" key="6">
    <source>
        <dbReference type="SMART" id="SM00922"/>
    </source>
</evidence>
<dbReference type="InterPro" id="IPR013342">
    <property type="entry name" value="Mandelate_racemase_C"/>
</dbReference>
<dbReference type="Proteomes" id="UP000616114">
    <property type="component" value="Unassembled WGS sequence"/>
</dbReference>
<dbReference type="SFLD" id="SFLDG00180">
    <property type="entry name" value="muconate_cycloisomerase"/>
    <property type="match status" value="1"/>
</dbReference>
<sequence>MNAHPDPGVASGPVSGASPVAGLSGTDGAGTLAAETPGPYGALPAGLTGELPRDVRELFSRIHVVSIPMVMRFRGVDTRTAMLLRGPAGWAEFSPFEEYPPPEAARWFAAALERAYVPGPAGTVRDQVPVNATVPSCDPEEVPRVLARFPGCTTAKVKVAQAGVPLEADIARVAAVRRELGQDGVIRVDANGGWSLAEAKRALRRLAEFGLQYAEQPCAAVEDLAALRAELAEAGIGVPIAADESIRRAEDPMRVARLQAADYIVVKVQPLGGIAQARHIVAQTGLPAVVSSALDTSIGIAAGVELAALLPPGPDGEPLACGLGTVGLLRGDVADPSLRPSGGMLPVTRPDADDALLERYRADPGTAEAWLARAQACWELIRRTPGGEARGHDHAS</sequence>
<comment type="function">
    <text evidence="4">Converts 2-succinyl-6-hydroxy-2,4-cyclohexadiene-1-carboxylate (SHCHC) to 2-succinylbenzoate (OSB).</text>
</comment>
<dbReference type="SMART" id="SM00922">
    <property type="entry name" value="MR_MLE"/>
    <property type="match status" value="1"/>
</dbReference>
<evidence type="ECO:0000313" key="7">
    <source>
        <dbReference type="EMBL" id="GGA02252.1"/>
    </source>
</evidence>
<dbReference type="InterPro" id="IPR036849">
    <property type="entry name" value="Enolase-like_C_sf"/>
</dbReference>
<dbReference type="InterPro" id="IPR029065">
    <property type="entry name" value="Enolase_C-like"/>
</dbReference>
<proteinExistence type="inferred from homology"/>
<comment type="caution">
    <text evidence="7">The sequence shown here is derived from an EMBL/GenBank/DDBJ whole genome shotgun (WGS) entry which is preliminary data.</text>
</comment>
<feature type="active site" description="Proton acceptor" evidence="4">
    <location>
        <position position="267"/>
    </location>
</feature>
<dbReference type="SFLD" id="SFLDF00009">
    <property type="entry name" value="o-succinylbenzoate_synthase"/>
    <property type="match status" value="1"/>
</dbReference>
<dbReference type="PANTHER" id="PTHR48073:SF2">
    <property type="entry name" value="O-SUCCINYLBENZOATE SYNTHASE"/>
    <property type="match status" value="1"/>
</dbReference>
<dbReference type="NCBIfam" id="NF002782">
    <property type="entry name" value="PRK02901.1"/>
    <property type="match status" value="1"/>
</dbReference>
<dbReference type="CDD" id="cd03320">
    <property type="entry name" value="OSBS"/>
    <property type="match status" value="1"/>
</dbReference>
<dbReference type="RefSeq" id="WP_188548965.1">
    <property type="nucleotide sequence ID" value="NZ_BMFY01000001.1"/>
</dbReference>
<comment type="cofactor">
    <cofactor evidence="4">
        <name>a divalent metal cation</name>
        <dbReference type="ChEBI" id="CHEBI:60240"/>
    </cofactor>
</comment>
<dbReference type="GO" id="GO:0009234">
    <property type="term" value="P:menaquinone biosynthetic process"/>
    <property type="evidence" value="ECO:0007669"/>
    <property type="project" value="UniProtKB-UniRule"/>
</dbReference>
<dbReference type="HAMAP" id="MF_00470">
    <property type="entry name" value="MenC_1"/>
    <property type="match status" value="1"/>
</dbReference>
<comment type="pathway">
    <text evidence="4">Quinol/quinone metabolism; menaquinone biosynthesis.</text>
</comment>
<dbReference type="SFLD" id="SFLDS00001">
    <property type="entry name" value="Enolase"/>
    <property type="match status" value="1"/>
</dbReference>
<keyword evidence="1 4" id="KW-0479">Metal-binding</keyword>
<reference evidence="7" key="1">
    <citation type="journal article" date="2014" name="Int. J. Syst. Evol. Microbiol.">
        <title>Complete genome sequence of Corynebacterium casei LMG S-19264T (=DSM 44701T), isolated from a smear-ripened cheese.</title>
        <authorList>
            <consortium name="US DOE Joint Genome Institute (JGI-PGF)"/>
            <person name="Walter F."/>
            <person name="Albersmeier A."/>
            <person name="Kalinowski J."/>
            <person name="Ruckert C."/>
        </authorList>
    </citation>
    <scope>NUCLEOTIDE SEQUENCE</scope>
    <source>
        <strain evidence="7">CGMCC 1.12785</strain>
    </source>
</reference>
<evidence type="ECO:0000313" key="8">
    <source>
        <dbReference type="Proteomes" id="UP000616114"/>
    </source>
</evidence>
<reference evidence="7" key="2">
    <citation type="submission" date="2020-09" db="EMBL/GenBank/DDBJ databases">
        <authorList>
            <person name="Sun Q."/>
            <person name="Zhou Y."/>
        </authorList>
    </citation>
    <scope>NUCLEOTIDE SEQUENCE</scope>
    <source>
        <strain evidence="7">CGMCC 1.12785</strain>
    </source>
</reference>
<dbReference type="UniPathway" id="UPA01057">
    <property type="reaction ID" value="UER00165"/>
</dbReference>
<accession>A0A8J2TV76</accession>
<keyword evidence="4" id="KW-0474">Menaquinone biosynthesis</keyword>
<dbReference type="GO" id="GO:0000287">
    <property type="term" value="F:magnesium ion binding"/>
    <property type="evidence" value="ECO:0007669"/>
    <property type="project" value="UniProtKB-UniRule"/>
</dbReference>
<keyword evidence="2 4" id="KW-0460">Magnesium</keyword>